<accession>A0ACC2SX37</accession>
<organism evidence="1 2">
    <name type="scientific">Entomophthora muscae</name>
    <dbReference type="NCBI Taxonomy" id="34485"/>
    <lineage>
        <taxon>Eukaryota</taxon>
        <taxon>Fungi</taxon>
        <taxon>Fungi incertae sedis</taxon>
        <taxon>Zoopagomycota</taxon>
        <taxon>Entomophthoromycotina</taxon>
        <taxon>Entomophthoromycetes</taxon>
        <taxon>Entomophthorales</taxon>
        <taxon>Entomophthoraceae</taxon>
        <taxon>Entomophthora</taxon>
    </lineage>
</organism>
<protein>
    <submittedName>
        <fullName evidence="1">Uncharacterized protein</fullName>
    </submittedName>
</protein>
<keyword evidence="2" id="KW-1185">Reference proteome</keyword>
<comment type="caution">
    <text evidence="1">The sequence shown here is derived from an EMBL/GenBank/DDBJ whole genome shotgun (WGS) entry which is preliminary data.</text>
</comment>
<evidence type="ECO:0000313" key="2">
    <source>
        <dbReference type="Proteomes" id="UP001165960"/>
    </source>
</evidence>
<dbReference type="Proteomes" id="UP001165960">
    <property type="component" value="Unassembled WGS sequence"/>
</dbReference>
<gene>
    <name evidence="1" type="ORF">DSO57_1004985</name>
</gene>
<evidence type="ECO:0000313" key="1">
    <source>
        <dbReference type="EMBL" id="KAJ9066903.1"/>
    </source>
</evidence>
<sequence length="127" mass="13576">MLRSQDEEKSLVACVYVPLLSPPSPLPPEDPGAPGCVPSPNTALTWETADSKVPTPASPSLGSTDPDASPLLCYPDSQEIEEDQLDRILTINALIRGRGIRKEPLITPEAQITVALPYAEQLTLSTT</sequence>
<name>A0ACC2SX37_9FUNG</name>
<proteinExistence type="predicted"/>
<dbReference type="EMBL" id="QTSX02004273">
    <property type="protein sequence ID" value="KAJ9066903.1"/>
    <property type="molecule type" value="Genomic_DNA"/>
</dbReference>
<reference evidence="1" key="1">
    <citation type="submission" date="2022-04" db="EMBL/GenBank/DDBJ databases">
        <title>Genome of the entomopathogenic fungus Entomophthora muscae.</title>
        <authorList>
            <person name="Elya C."/>
            <person name="Lovett B.R."/>
            <person name="Lee E."/>
            <person name="Macias A.M."/>
            <person name="Hajek A.E."/>
            <person name="De Bivort B.L."/>
            <person name="Kasson M.T."/>
            <person name="De Fine Licht H.H."/>
            <person name="Stajich J.E."/>
        </authorList>
    </citation>
    <scope>NUCLEOTIDE SEQUENCE</scope>
    <source>
        <strain evidence="1">Berkeley</strain>
    </source>
</reference>